<evidence type="ECO:0000313" key="1">
    <source>
        <dbReference type="EMBL" id="JAD69539.1"/>
    </source>
</evidence>
<reference evidence="1" key="1">
    <citation type="submission" date="2014-09" db="EMBL/GenBank/DDBJ databases">
        <authorList>
            <person name="Magalhaes I.L.F."/>
            <person name="Oliveira U."/>
            <person name="Santos F.R."/>
            <person name="Vidigal T.H.D.A."/>
            <person name="Brescovit A.D."/>
            <person name="Santos A.J."/>
        </authorList>
    </citation>
    <scope>NUCLEOTIDE SEQUENCE</scope>
    <source>
        <tissue evidence="1">Shoot tissue taken approximately 20 cm above the soil surface</tissue>
    </source>
</reference>
<proteinExistence type="predicted"/>
<sequence>MDSKSFSLLSILI</sequence>
<dbReference type="EMBL" id="GBRH01228356">
    <property type="protein sequence ID" value="JAD69539.1"/>
    <property type="molecule type" value="Transcribed_RNA"/>
</dbReference>
<protein>
    <submittedName>
        <fullName evidence="1">Uncharacterized protein</fullName>
    </submittedName>
</protein>
<reference evidence="1" key="2">
    <citation type="journal article" date="2015" name="Data Brief">
        <title>Shoot transcriptome of the giant reed, Arundo donax.</title>
        <authorList>
            <person name="Barrero R.A."/>
            <person name="Guerrero F.D."/>
            <person name="Moolhuijzen P."/>
            <person name="Goolsby J.A."/>
            <person name="Tidwell J."/>
            <person name="Bellgard S.E."/>
            <person name="Bellgard M.I."/>
        </authorList>
    </citation>
    <scope>NUCLEOTIDE SEQUENCE</scope>
    <source>
        <tissue evidence="1">Shoot tissue taken approximately 20 cm above the soil surface</tissue>
    </source>
</reference>
<accession>A0A0A9BZR6</accession>
<organism evidence="1">
    <name type="scientific">Arundo donax</name>
    <name type="common">Giant reed</name>
    <name type="synonym">Donax arundinaceus</name>
    <dbReference type="NCBI Taxonomy" id="35708"/>
    <lineage>
        <taxon>Eukaryota</taxon>
        <taxon>Viridiplantae</taxon>
        <taxon>Streptophyta</taxon>
        <taxon>Embryophyta</taxon>
        <taxon>Tracheophyta</taxon>
        <taxon>Spermatophyta</taxon>
        <taxon>Magnoliopsida</taxon>
        <taxon>Liliopsida</taxon>
        <taxon>Poales</taxon>
        <taxon>Poaceae</taxon>
        <taxon>PACMAD clade</taxon>
        <taxon>Arundinoideae</taxon>
        <taxon>Arundineae</taxon>
        <taxon>Arundo</taxon>
    </lineage>
</organism>
<name>A0A0A9BZR6_ARUDO</name>